<dbReference type="SUPFAM" id="SSF53474">
    <property type="entry name" value="alpha/beta-Hydrolases"/>
    <property type="match status" value="1"/>
</dbReference>
<dbReference type="Proteomes" id="UP000562027">
    <property type="component" value="Unassembled WGS sequence"/>
</dbReference>
<evidence type="ECO:0000259" key="6">
    <source>
        <dbReference type="Pfam" id="PF07859"/>
    </source>
</evidence>
<name>A0A840LAC7_9BURK</name>
<dbReference type="InterPro" id="IPR050300">
    <property type="entry name" value="GDXG_lipolytic_enzyme"/>
</dbReference>
<keyword evidence="2" id="KW-0378">Hydrolase</keyword>
<dbReference type="InterPro" id="IPR029058">
    <property type="entry name" value="AB_hydrolase_fold"/>
</dbReference>
<keyword evidence="5" id="KW-0472">Membrane</keyword>
<dbReference type="Pfam" id="PF07859">
    <property type="entry name" value="Abhydrolase_3"/>
    <property type="match status" value="1"/>
</dbReference>
<dbReference type="RefSeq" id="WP_184299187.1">
    <property type="nucleotide sequence ID" value="NZ_JACHLP010000004.1"/>
</dbReference>
<feature type="active site" evidence="3">
    <location>
        <position position="149"/>
    </location>
</feature>
<feature type="region of interest" description="Disordered" evidence="4">
    <location>
        <begin position="300"/>
        <end position="325"/>
    </location>
</feature>
<dbReference type="InterPro" id="IPR033140">
    <property type="entry name" value="Lipase_GDXG_put_SER_AS"/>
</dbReference>
<evidence type="ECO:0000256" key="3">
    <source>
        <dbReference type="PROSITE-ProRule" id="PRU10038"/>
    </source>
</evidence>
<reference evidence="7 8" key="1">
    <citation type="submission" date="2020-08" db="EMBL/GenBank/DDBJ databases">
        <title>Functional genomics of gut bacteria from endangered species of beetles.</title>
        <authorList>
            <person name="Carlos-Shanley C."/>
        </authorList>
    </citation>
    <scope>NUCLEOTIDE SEQUENCE [LARGE SCALE GENOMIC DNA]</scope>
    <source>
        <strain evidence="7 8">S00239</strain>
    </source>
</reference>
<evidence type="ECO:0000256" key="2">
    <source>
        <dbReference type="ARBA" id="ARBA00022801"/>
    </source>
</evidence>
<feature type="domain" description="Alpha/beta hydrolase fold-3" evidence="6">
    <location>
        <begin position="75"/>
        <end position="273"/>
    </location>
</feature>
<evidence type="ECO:0000313" key="8">
    <source>
        <dbReference type="Proteomes" id="UP000562027"/>
    </source>
</evidence>
<gene>
    <name evidence="7" type="ORF">HNP55_002206</name>
</gene>
<dbReference type="AlphaFoldDB" id="A0A840LAC7"/>
<evidence type="ECO:0000256" key="1">
    <source>
        <dbReference type="ARBA" id="ARBA00010515"/>
    </source>
</evidence>
<comment type="caution">
    <text evidence="7">The sequence shown here is derived from an EMBL/GenBank/DDBJ whole genome shotgun (WGS) entry which is preliminary data.</text>
</comment>
<dbReference type="PANTHER" id="PTHR48081">
    <property type="entry name" value="AB HYDROLASE SUPERFAMILY PROTEIN C4A8.06C"/>
    <property type="match status" value="1"/>
</dbReference>
<evidence type="ECO:0000256" key="5">
    <source>
        <dbReference type="SAM" id="Phobius"/>
    </source>
</evidence>
<feature type="transmembrane region" description="Helical" evidence="5">
    <location>
        <begin position="329"/>
        <end position="352"/>
    </location>
</feature>
<organism evidence="7 8">
    <name type="scientific">Roseateles oligotrophus</name>
    <dbReference type="NCBI Taxonomy" id="1769250"/>
    <lineage>
        <taxon>Bacteria</taxon>
        <taxon>Pseudomonadati</taxon>
        <taxon>Pseudomonadota</taxon>
        <taxon>Betaproteobacteria</taxon>
        <taxon>Burkholderiales</taxon>
        <taxon>Sphaerotilaceae</taxon>
        <taxon>Roseateles</taxon>
    </lineage>
</organism>
<protein>
    <submittedName>
        <fullName evidence="7">Acetyl esterase/lipase</fullName>
    </submittedName>
</protein>
<dbReference type="InterPro" id="IPR013094">
    <property type="entry name" value="AB_hydrolase_3"/>
</dbReference>
<evidence type="ECO:0000313" key="7">
    <source>
        <dbReference type="EMBL" id="MBB4843683.1"/>
    </source>
</evidence>
<dbReference type="PROSITE" id="PS01174">
    <property type="entry name" value="LIPASE_GDXG_SER"/>
    <property type="match status" value="1"/>
</dbReference>
<keyword evidence="5" id="KW-0812">Transmembrane</keyword>
<dbReference type="Gene3D" id="3.40.50.1820">
    <property type="entry name" value="alpha/beta hydrolase"/>
    <property type="match status" value="1"/>
</dbReference>
<feature type="compositionally biased region" description="Pro residues" evidence="4">
    <location>
        <begin position="312"/>
        <end position="325"/>
    </location>
</feature>
<keyword evidence="8" id="KW-1185">Reference proteome</keyword>
<keyword evidence="5" id="KW-1133">Transmembrane helix</keyword>
<evidence type="ECO:0000256" key="4">
    <source>
        <dbReference type="SAM" id="MobiDB-lite"/>
    </source>
</evidence>
<proteinExistence type="inferred from homology"/>
<accession>A0A840LAC7</accession>
<sequence length="353" mass="38195">MKLPPALLRHTFAPTLRILRGVLEHAEPEQLRAWAARTDEALGMDLSGLRQRELALPHCRARWFEIEAARAERVLLYLHGGAFITETPGLHGGLLAWLCQATQCQGLMPSYRLAPEHRFPAAPDDCLDAYRWLLAQGYQGRNIVLAGDSAGGNLALGLLPRLRDAGLSLPLCVIALSPLTDCTLSGGSITRNNGLDPMFNTQAMHRLAPVYLPDEAARRDPLASPLLAELQGLPPLLLQVGSSELLLDDSLRFAVKYPGAQLQVWHDMPHVFPLYHFLPEALQARQQMADFVNAQFASAGRDAARESTPGTAPEPAPLPPPPAQRPAPLPGWAGLLLAAAAALAAISCLHWAA</sequence>
<dbReference type="EMBL" id="JACHLP010000004">
    <property type="protein sequence ID" value="MBB4843683.1"/>
    <property type="molecule type" value="Genomic_DNA"/>
</dbReference>
<dbReference type="GO" id="GO:0004806">
    <property type="term" value="F:triacylglycerol lipase activity"/>
    <property type="evidence" value="ECO:0007669"/>
    <property type="project" value="TreeGrafter"/>
</dbReference>
<comment type="similarity">
    <text evidence="1">Belongs to the 'GDXG' lipolytic enzyme family.</text>
</comment>
<dbReference type="PANTHER" id="PTHR48081:SF30">
    <property type="entry name" value="ACETYL-HYDROLASE LIPR-RELATED"/>
    <property type="match status" value="1"/>
</dbReference>